<dbReference type="InterPro" id="IPR039553">
    <property type="entry name" value="Prefoldin-like"/>
</dbReference>
<organism evidence="3 4">
    <name type="scientific">Phaeomoniella chlamydospora</name>
    <name type="common">Phaeoacremonium chlamydosporum</name>
    <dbReference type="NCBI Taxonomy" id="158046"/>
    <lineage>
        <taxon>Eukaryota</taxon>
        <taxon>Fungi</taxon>
        <taxon>Dikarya</taxon>
        <taxon>Ascomycota</taxon>
        <taxon>Pezizomycotina</taxon>
        <taxon>Eurotiomycetes</taxon>
        <taxon>Chaetothyriomycetidae</taxon>
        <taxon>Phaeomoniellales</taxon>
        <taxon>Phaeomoniellaceae</taxon>
        <taxon>Phaeomoniella</taxon>
    </lineage>
</organism>
<dbReference type="GO" id="GO:0003714">
    <property type="term" value="F:transcription corepressor activity"/>
    <property type="evidence" value="ECO:0007669"/>
    <property type="project" value="TreeGrafter"/>
</dbReference>
<proteinExistence type="predicted"/>
<feature type="compositionally biased region" description="Polar residues" evidence="1">
    <location>
        <begin position="402"/>
        <end position="424"/>
    </location>
</feature>
<dbReference type="GO" id="GO:0019212">
    <property type="term" value="F:phosphatase inhibitor activity"/>
    <property type="evidence" value="ECO:0007669"/>
    <property type="project" value="TreeGrafter"/>
</dbReference>
<evidence type="ECO:0000259" key="2">
    <source>
        <dbReference type="Pfam" id="PF12927"/>
    </source>
</evidence>
<feature type="domain" description="DUF3835" evidence="2">
    <location>
        <begin position="447"/>
        <end position="475"/>
    </location>
</feature>
<feature type="region of interest" description="Disordered" evidence="1">
    <location>
        <begin position="551"/>
        <end position="582"/>
    </location>
</feature>
<feature type="compositionally biased region" description="Basic residues" evidence="1">
    <location>
        <begin position="572"/>
        <end position="582"/>
    </location>
</feature>
<evidence type="ECO:0000256" key="1">
    <source>
        <dbReference type="SAM" id="MobiDB-lite"/>
    </source>
</evidence>
<dbReference type="InterPro" id="IPR024325">
    <property type="entry name" value="DUF3835"/>
</dbReference>
<dbReference type="Proteomes" id="UP000053317">
    <property type="component" value="Unassembled WGS sequence"/>
</dbReference>
<name>A0A0G2E4P5_PHACM</name>
<dbReference type="OrthoDB" id="21413at2759"/>
<accession>A0A0G2E4P5</accession>
<feature type="region of interest" description="Disordered" evidence="1">
    <location>
        <begin position="266"/>
        <end position="290"/>
    </location>
</feature>
<reference evidence="3 4" key="2">
    <citation type="submission" date="2015-05" db="EMBL/GenBank/DDBJ databases">
        <authorList>
            <person name="Morales-Cruz A."/>
            <person name="Amrine K.C."/>
            <person name="Cantu D."/>
        </authorList>
    </citation>
    <scope>NUCLEOTIDE SEQUENCE [LARGE SCALE GENOMIC DNA]</scope>
    <source>
        <strain evidence="3">UCRPC4</strain>
    </source>
</reference>
<feature type="compositionally biased region" description="Basic and acidic residues" evidence="1">
    <location>
        <begin position="228"/>
        <end position="242"/>
    </location>
</feature>
<comment type="caution">
    <text evidence="3">The sequence shown here is derived from an EMBL/GenBank/DDBJ whole genome shotgun (WGS) entry which is preliminary data.</text>
</comment>
<feature type="region of interest" description="Disordered" evidence="1">
    <location>
        <begin position="319"/>
        <end position="362"/>
    </location>
</feature>
<dbReference type="PANTHER" id="PTHR15111:SF0">
    <property type="entry name" value="UNCONVENTIONAL PREFOLDIN RPB5 INTERACTOR 1"/>
    <property type="match status" value="1"/>
</dbReference>
<dbReference type="Pfam" id="PF13758">
    <property type="entry name" value="Prefoldin_3"/>
    <property type="match status" value="1"/>
</dbReference>
<dbReference type="EMBL" id="LCWF01000133">
    <property type="protein sequence ID" value="KKY17987.1"/>
    <property type="molecule type" value="Genomic_DNA"/>
</dbReference>
<dbReference type="Pfam" id="PF12927">
    <property type="entry name" value="DUF3835"/>
    <property type="match status" value="2"/>
</dbReference>
<keyword evidence="4" id="KW-1185">Reference proteome</keyword>
<dbReference type="InterPro" id="IPR052255">
    <property type="entry name" value="RNA_pol_II_subunit5-mediator"/>
</dbReference>
<sequence>MDKDALVKVEKQRLELQDQVTKLRKALRHWQTWEIEYEGLKEEILLRPATSSSKDLLDAAKDFKAELVDDDEINSLLGLNTGRPPRSQQQIADVISRRIEYVSRNSEIVQKQLAEAERRRNSLLLAEHDDTREDAGLPMVEITEELDDEGNVIPSSMNTPARNAPQLLDVLQQAGVREILENDGVIKTVRNENTNQQGPLPGKQVASISEPVAISPVSGESSLSSGDDNERVDALESSKDVVEVPDASSSAIIDSRSVAPVSAKVASNTSFKDEKESFNATVPSDDSEDDATLRKEMIDYQSGLNEVGQIVAELNIEDGPEYDSYADDLDDLMDDDDELFDETESEESEDEYGRSKKSPITDTYRQQMMSLERKLNVKDIQNLGPQPNLPEEVRRQLDKLTPASTPDLSTVPSDLTPVLSNISKSEPEKRSRKQVAFAEELDIAPSESGAPTDPKVNFGKPQENSKMSRFKQRRMGTATPVESVEESSSRSSQSPTLKKGKTLADVVVERPIGSAAQAPSFDDIDDRMHAQEIASEYRALRNRMIHRQGGFVEEREQEQEKVPLPEDMGGKKMSRFKAARLK</sequence>
<dbReference type="PANTHER" id="PTHR15111">
    <property type="entry name" value="RNA POLYMERASE II SUBUNIT 5-MEDIATING PROTEIN NNX3"/>
    <property type="match status" value="1"/>
</dbReference>
<feature type="compositionally biased region" description="Acidic residues" evidence="1">
    <location>
        <begin position="319"/>
        <end position="350"/>
    </location>
</feature>
<feature type="compositionally biased region" description="Low complexity" evidence="1">
    <location>
        <begin position="215"/>
        <end position="225"/>
    </location>
</feature>
<feature type="compositionally biased region" description="Basic and acidic residues" evidence="1">
    <location>
        <begin position="552"/>
        <end position="570"/>
    </location>
</feature>
<feature type="region of interest" description="Disordered" evidence="1">
    <location>
        <begin position="378"/>
        <end position="502"/>
    </location>
</feature>
<gene>
    <name evidence="3" type="ORF">UCRPC4_g05190</name>
</gene>
<dbReference type="GO" id="GO:0000122">
    <property type="term" value="P:negative regulation of transcription by RNA polymerase II"/>
    <property type="evidence" value="ECO:0007669"/>
    <property type="project" value="TreeGrafter"/>
</dbReference>
<feature type="domain" description="DUF3835" evidence="2">
    <location>
        <begin position="503"/>
        <end position="581"/>
    </location>
</feature>
<feature type="region of interest" description="Disordered" evidence="1">
    <location>
        <begin position="215"/>
        <end position="248"/>
    </location>
</feature>
<dbReference type="SUPFAM" id="SSF46579">
    <property type="entry name" value="Prefoldin"/>
    <property type="match status" value="1"/>
</dbReference>
<dbReference type="GO" id="GO:0003682">
    <property type="term" value="F:chromatin binding"/>
    <property type="evidence" value="ECO:0007669"/>
    <property type="project" value="TreeGrafter"/>
</dbReference>
<reference evidence="3 4" key="1">
    <citation type="submission" date="2015-05" db="EMBL/GenBank/DDBJ databases">
        <title>Distinctive expansion of gene families associated with plant cell wall degradation and secondary metabolism in the genomes of grapevine trunk pathogens.</title>
        <authorList>
            <person name="Lawrence D.P."/>
            <person name="Travadon R."/>
            <person name="Rolshausen P.E."/>
            <person name="Baumgartner K."/>
        </authorList>
    </citation>
    <scope>NUCLEOTIDE SEQUENCE [LARGE SCALE GENOMIC DNA]</scope>
    <source>
        <strain evidence="3">UCRPC4</strain>
    </source>
</reference>
<evidence type="ECO:0000313" key="3">
    <source>
        <dbReference type="EMBL" id="KKY17987.1"/>
    </source>
</evidence>
<protein>
    <submittedName>
        <fullName evidence="3">Putative udp-galactose transporter like protein</fullName>
    </submittedName>
</protein>
<dbReference type="AlphaFoldDB" id="A0A0G2E4P5"/>
<evidence type="ECO:0000313" key="4">
    <source>
        <dbReference type="Proteomes" id="UP000053317"/>
    </source>
</evidence>